<evidence type="ECO:0000256" key="4">
    <source>
        <dbReference type="ARBA" id="ARBA00023002"/>
    </source>
</evidence>
<evidence type="ECO:0000313" key="8">
    <source>
        <dbReference type="EMBL" id="MBE9029690.1"/>
    </source>
</evidence>
<dbReference type="InterPro" id="IPR013149">
    <property type="entry name" value="ADH-like_C"/>
</dbReference>
<dbReference type="RefSeq" id="WP_264324507.1">
    <property type="nucleotide sequence ID" value="NZ_JADEXQ010000020.1"/>
</dbReference>
<dbReference type="PANTHER" id="PTHR42813:SF2">
    <property type="entry name" value="DEHYDROGENASE, ZINC-CONTAINING, PUTATIVE (AFU_ORTHOLOGUE AFUA_2G02810)-RELATED"/>
    <property type="match status" value="1"/>
</dbReference>
<proteinExistence type="inferred from homology"/>
<comment type="cofactor">
    <cofactor evidence="1 5">
        <name>Zn(2+)</name>
        <dbReference type="ChEBI" id="CHEBI:29105"/>
    </cofactor>
</comment>
<comment type="similarity">
    <text evidence="5">Belongs to the zinc-containing alcohol dehydrogenase family.</text>
</comment>
<feature type="domain" description="Alcohol dehydrogenase-like C-terminal" evidence="6">
    <location>
        <begin position="189"/>
        <end position="319"/>
    </location>
</feature>
<protein>
    <submittedName>
        <fullName evidence="8">Alcohol dehydrogenase catalytic domain-containing protein</fullName>
    </submittedName>
</protein>
<dbReference type="Gene3D" id="3.90.180.10">
    <property type="entry name" value="Medium-chain alcohol dehydrogenases, catalytic domain"/>
    <property type="match status" value="1"/>
</dbReference>
<dbReference type="GO" id="GO:0008270">
    <property type="term" value="F:zinc ion binding"/>
    <property type="evidence" value="ECO:0007669"/>
    <property type="project" value="InterPro"/>
</dbReference>
<dbReference type="AlphaFoldDB" id="A0A928Z3W1"/>
<keyword evidence="9" id="KW-1185">Reference proteome</keyword>
<evidence type="ECO:0000256" key="2">
    <source>
        <dbReference type="ARBA" id="ARBA00022723"/>
    </source>
</evidence>
<evidence type="ECO:0000259" key="7">
    <source>
        <dbReference type="Pfam" id="PF08240"/>
    </source>
</evidence>
<keyword evidence="4" id="KW-0560">Oxidoreductase</keyword>
<dbReference type="PROSITE" id="PS00059">
    <property type="entry name" value="ADH_ZINC"/>
    <property type="match status" value="1"/>
</dbReference>
<dbReference type="Proteomes" id="UP000625316">
    <property type="component" value="Unassembled WGS sequence"/>
</dbReference>
<reference evidence="8" key="1">
    <citation type="submission" date="2020-10" db="EMBL/GenBank/DDBJ databases">
        <authorList>
            <person name="Castelo-Branco R."/>
            <person name="Eusebio N."/>
            <person name="Adriana R."/>
            <person name="Vieira A."/>
            <person name="Brugerolle De Fraissinette N."/>
            <person name="Rezende De Castro R."/>
            <person name="Schneider M.P."/>
            <person name="Vasconcelos V."/>
            <person name="Leao P.N."/>
        </authorList>
    </citation>
    <scope>NUCLEOTIDE SEQUENCE</scope>
    <source>
        <strain evidence="8">LEGE 11480</strain>
    </source>
</reference>
<evidence type="ECO:0000259" key="6">
    <source>
        <dbReference type="Pfam" id="PF00107"/>
    </source>
</evidence>
<dbReference type="InterPro" id="IPR011032">
    <property type="entry name" value="GroES-like_sf"/>
</dbReference>
<evidence type="ECO:0000313" key="9">
    <source>
        <dbReference type="Proteomes" id="UP000625316"/>
    </source>
</evidence>
<dbReference type="SUPFAM" id="SSF50129">
    <property type="entry name" value="GroES-like"/>
    <property type="match status" value="1"/>
</dbReference>
<accession>A0A928Z3W1</accession>
<keyword evidence="2 5" id="KW-0479">Metal-binding</keyword>
<dbReference type="Pfam" id="PF08240">
    <property type="entry name" value="ADH_N"/>
    <property type="match status" value="1"/>
</dbReference>
<dbReference type="InterPro" id="IPR013154">
    <property type="entry name" value="ADH-like_N"/>
</dbReference>
<feature type="domain" description="Alcohol dehydrogenase-like N-terminal" evidence="7">
    <location>
        <begin position="25"/>
        <end position="146"/>
    </location>
</feature>
<dbReference type="GO" id="GO:0016491">
    <property type="term" value="F:oxidoreductase activity"/>
    <property type="evidence" value="ECO:0007669"/>
    <property type="project" value="UniProtKB-KW"/>
</dbReference>
<evidence type="ECO:0000256" key="5">
    <source>
        <dbReference type="RuleBase" id="RU361277"/>
    </source>
</evidence>
<dbReference type="InterPro" id="IPR036291">
    <property type="entry name" value="NAD(P)-bd_dom_sf"/>
</dbReference>
<dbReference type="Pfam" id="PF00107">
    <property type="entry name" value="ADH_zinc_N"/>
    <property type="match status" value="1"/>
</dbReference>
<gene>
    <name evidence="8" type="ORF">IQ266_08100</name>
</gene>
<evidence type="ECO:0000256" key="3">
    <source>
        <dbReference type="ARBA" id="ARBA00022833"/>
    </source>
</evidence>
<dbReference type="PANTHER" id="PTHR42813">
    <property type="entry name" value="ZINC-TYPE ALCOHOL DEHYDROGENASE-LIKE"/>
    <property type="match status" value="1"/>
</dbReference>
<dbReference type="InterPro" id="IPR002328">
    <property type="entry name" value="ADH_Zn_CS"/>
</dbReference>
<dbReference type="SUPFAM" id="SSF51735">
    <property type="entry name" value="NAD(P)-binding Rossmann-fold domains"/>
    <property type="match status" value="1"/>
</dbReference>
<dbReference type="Gene3D" id="3.40.50.720">
    <property type="entry name" value="NAD(P)-binding Rossmann-like Domain"/>
    <property type="match status" value="1"/>
</dbReference>
<keyword evidence="3 5" id="KW-0862">Zinc</keyword>
<organism evidence="8 9">
    <name type="scientific">Romeriopsis navalis LEGE 11480</name>
    <dbReference type="NCBI Taxonomy" id="2777977"/>
    <lineage>
        <taxon>Bacteria</taxon>
        <taxon>Bacillati</taxon>
        <taxon>Cyanobacteriota</taxon>
        <taxon>Cyanophyceae</taxon>
        <taxon>Leptolyngbyales</taxon>
        <taxon>Leptolyngbyaceae</taxon>
        <taxon>Romeriopsis</taxon>
        <taxon>Romeriopsis navalis</taxon>
    </lineage>
</organism>
<evidence type="ECO:0000256" key="1">
    <source>
        <dbReference type="ARBA" id="ARBA00001947"/>
    </source>
</evidence>
<sequence length="361" mass="38236">MLATYYHDRSEIRVGNVPEPTILSDTDAIVRVTLAGICGADFDFINNGPEMGVPQGMRMGHEFVGIVEAVGKAVHSVKVGDRVVASAMFVDGVCHHCKRDLPSACEHGGLFGSPLFVEHGGSDIQGGQSEFVRVPFANGSLFKLPDSFTSGSEDHRALPLADNFATGYHGALNSNILPGETVVVIGDGAVGQSAVMAAAKLFDPEQVIHVGRHDSRLAFSKQKSGATHTVNGKTQDPVEYVKSLTKGYGAMSIIDTVGNNESTGQALAMAHAGGKLSVLGFGHLYAPVDQPYSQALFRNLTIHTGVVNVASYMKMLLPLVESGRIDPSVIFTDTLPLAEAKRGYDLMMSRSAGTVKVALKP</sequence>
<name>A0A928Z3W1_9CYAN</name>
<dbReference type="EMBL" id="JADEXQ010000020">
    <property type="protein sequence ID" value="MBE9029690.1"/>
    <property type="molecule type" value="Genomic_DNA"/>
</dbReference>
<comment type="caution">
    <text evidence="8">The sequence shown here is derived from an EMBL/GenBank/DDBJ whole genome shotgun (WGS) entry which is preliminary data.</text>
</comment>